<sequence>MKRQEIHFSARLDTDETLEQVAARVGQALSCTFARGEFQRWHAQVADVFGLKISVVGEYGIGGKKVAKLVGEVIEEGFLYAPDGSDSVEYDQVDISAYVVDLLTIRTGLQWYRPTAEDYAAERAAARGIDDWHGQVGLQEGDW</sequence>
<dbReference type="AlphaFoldDB" id="A0A1H6F430"/>
<dbReference type="RefSeq" id="WP_146104244.1">
    <property type="nucleotide sequence ID" value="NZ_FNVT01000042.1"/>
</dbReference>
<name>A0A1H6F430_9ACTN</name>
<dbReference type="Proteomes" id="UP000236732">
    <property type="component" value="Unassembled WGS sequence"/>
</dbReference>
<organism evidence="1 2">
    <name type="scientific">Nonomuraea solani</name>
    <dbReference type="NCBI Taxonomy" id="1144553"/>
    <lineage>
        <taxon>Bacteria</taxon>
        <taxon>Bacillati</taxon>
        <taxon>Actinomycetota</taxon>
        <taxon>Actinomycetes</taxon>
        <taxon>Streptosporangiales</taxon>
        <taxon>Streptosporangiaceae</taxon>
        <taxon>Nonomuraea</taxon>
    </lineage>
</organism>
<gene>
    <name evidence="1" type="ORF">SAMN05444920_14242</name>
</gene>
<proteinExistence type="predicted"/>
<accession>A0A1H6F430</accession>
<evidence type="ECO:0000313" key="2">
    <source>
        <dbReference type="Proteomes" id="UP000236732"/>
    </source>
</evidence>
<evidence type="ECO:0000313" key="1">
    <source>
        <dbReference type="EMBL" id="SEH03724.1"/>
    </source>
</evidence>
<reference evidence="1 2" key="1">
    <citation type="submission" date="2016-10" db="EMBL/GenBank/DDBJ databases">
        <authorList>
            <person name="de Groot N.N."/>
        </authorList>
    </citation>
    <scope>NUCLEOTIDE SEQUENCE [LARGE SCALE GENOMIC DNA]</scope>
    <source>
        <strain evidence="1 2">CGMCC 4.7037</strain>
    </source>
</reference>
<dbReference type="EMBL" id="FNVT01000042">
    <property type="protein sequence ID" value="SEH03724.1"/>
    <property type="molecule type" value="Genomic_DNA"/>
</dbReference>
<keyword evidence="2" id="KW-1185">Reference proteome</keyword>
<protein>
    <submittedName>
        <fullName evidence="1">Uncharacterized protein</fullName>
    </submittedName>
</protein>
<dbReference type="OrthoDB" id="3686943at2"/>